<organism evidence="10 11">
    <name type="scientific">Kingdonia uniflora</name>
    <dbReference type="NCBI Taxonomy" id="39325"/>
    <lineage>
        <taxon>Eukaryota</taxon>
        <taxon>Viridiplantae</taxon>
        <taxon>Streptophyta</taxon>
        <taxon>Embryophyta</taxon>
        <taxon>Tracheophyta</taxon>
        <taxon>Spermatophyta</taxon>
        <taxon>Magnoliopsida</taxon>
        <taxon>Ranunculales</taxon>
        <taxon>Circaeasteraceae</taxon>
        <taxon>Kingdonia</taxon>
    </lineage>
</organism>
<evidence type="ECO:0000256" key="7">
    <source>
        <dbReference type="ARBA" id="ARBA00025100"/>
    </source>
</evidence>
<keyword evidence="3 9" id="KW-0812">Transmembrane</keyword>
<keyword evidence="4 9" id="KW-1133">Transmembrane helix</keyword>
<dbReference type="AlphaFoldDB" id="A0A7J7MX89"/>
<proteinExistence type="inferred from homology"/>
<comment type="similarity">
    <text evidence="8">Belongs to the auxin efflux carrier (TC 2.A.69.2) family.</text>
</comment>
<evidence type="ECO:0000256" key="6">
    <source>
        <dbReference type="ARBA" id="ARBA00023294"/>
    </source>
</evidence>
<dbReference type="GO" id="GO:0005789">
    <property type="term" value="C:endoplasmic reticulum membrane"/>
    <property type="evidence" value="ECO:0007669"/>
    <property type="project" value="UniProtKB-SubCell"/>
</dbReference>
<keyword evidence="6" id="KW-0927">Auxin signaling pathway</keyword>
<evidence type="ECO:0000256" key="9">
    <source>
        <dbReference type="SAM" id="Phobius"/>
    </source>
</evidence>
<gene>
    <name evidence="10" type="ORF">GIB67_032332</name>
</gene>
<evidence type="ECO:0000256" key="4">
    <source>
        <dbReference type="ARBA" id="ARBA00022989"/>
    </source>
</evidence>
<keyword evidence="2" id="KW-0813">Transport</keyword>
<dbReference type="InterPro" id="IPR004776">
    <property type="entry name" value="Mem_transp_PIN-like"/>
</dbReference>
<dbReference type="EMBL" id="JACGCM010001193">
    <property type="protein sequence ID" value="KAF6159561.1"/>
    <property type="molecule type" value="Genomic_DNA"/>
</dbReference>
<dbReference type="PANTHER" id="PTHR31651">
    <property type="match status" value="1"/>
</dbReference>
<dbReference type="GO" id="GO:0080162">
    <property type="term" value="P:endoplasmic reticulum to cytosol auxin transport"/>
    <property type="evidence" value="ECO:0007669"/>
    <property type="project" value="InterPro"/>
</dbReference>
<comment type="caution">
    <text evidence="10">The sequence shown here is derived from an EMBL/GenBank/DDBJ whole genome shotgun (WGS) entry which is preliminary data.</text>
</comment>
<comment type="function">
    <text evidence="7">Involved in cellular auxin homeostasis by regulating auxin metabolism. Regulates intracellular auxin accumulation at the endoplasmic reticulum and thus auxin availability for nuclear auxin signaling.</text>
</comment>
<accession>A0A7J7MX89</accession>
<dbReference type="GO" id="GO:0009734">
    <property type="term" value="P:auxin-activated signaling pathway"/>
    <property type="evidence" value="ECO:0007669"/>
    <property type="project" value="UniProtKB-KW"/>
</dbReference>
<evidence type="ECO:0000256" key="5">
    <source>
        <dbReference type="ARBA" id="ARBA00023136"/>
    </source>
</evidence>
<dbReference type="PANTHER" id="PTHR31651:SF6">
    <property type="entry name" value="PROTEIN PIN-LIKES 1-LIKE"/>
    <property type="match status" value="1"/>
</dbReference>
<dbReference type="Pfam" id="PF03547">
    <property type="entry name" value="Mem_trans"/>
    <property type="match status" value="1"/>
</dbReference>
<dbReference type="OrthoDB" id="191139at2759"/>
<evidence type="ECO:0000256" key="1">
    <source>
        <dbReference type="ARBA" id="ARBA00004477"/>
    </source>
</evidence>
<dbReference type="InterPro" id="IPR045033">
    <property type="entry name" value="PILS1/3/4/5/7"/>
</dbReference>
<evidence type="ECO:0000313" key="11">
    <source>
        <dbReference type="Proteomes" id="UP000541444"/>
    </source>
</evidence>
<evidence type="ECO:0000313" key="10">
    <source>
        <dbReference type="EMBL" id="KAF6159561.1"/>
    </source>
</evidence>
<evidence type="ECO:0000256" key="8">
    <source>
        <dbReference type="ARBA" id="ARBA00025752"/>
    </source>
</evidence>
<sequence>MNKNQLERRVFYVFTPAIVGSKLADTITAARLVKMWFMPINILLTFLIGSALGWILIKLTKPPKHLRALILGVSFSVKLKEFMLSVKVNFQRLLSPSTCGAIVRLIIGLIPQIRKTVIGDSTPLHVIQDLADLAAYVL</sequence>
<evidence type="ECO:0000256" key="2">
    <source>
        <dbReference type="ARBA" id="ARBA00022448"/>
    </source>
</evidence>
<name>A0A7J7MX89_9MAGN</name>
<dbReference type="Proteomes" id="UP000541444">
    <property type="component" value="Unassembled WGS sequence"/>
</dbReference>
<comment type="subcellular location">
    <subcellularLocation>
        <location evidence="1">Endoplasmic reticulum membrane</location>
        <topology evidence="1">Multi-pass membrane protein</topology>
    </subcellularLocation>
</comment>
<keyword evidence="5 9" id="KW-0472">Membrane</keyword>
<protein>
    <submittedName>
        <fullName evidence="10">Uncharacterized protein</fullName>
    </submittedName>
</protein>
<reference evidence="10 11" key="1">
    <citation type="journal article" date="2020" name="IScience">
        <title>Genome Sequencing of the Endangered Kingdonia uniflora (Circaeasteraceae, Ranunculales) Reveals Potential Mechanisms of Evolutionary Specialization.</title>
        <authorList>
            <person name="Sun Y."/>
            <person name="Deng T."/>
            <person name="Zhang A."/>
            <person name="Moore M.J."/>
            <person name="Landis J.B."/>
            <person name="Lin N."/>
            <person name="Zhang H."/>
            <person name="Zhang X."/>
            <person name="Huang J."/>
            <person name="Zhang X."/>
            <person name="Sun H."/>
            <person name="Wang H."/>
        </authorList>
    </citation>
    <scope>NUCLEOTIDE SEQUENCE [LARGE SCALE GENOMIC DNA]</scope>
    <source>
        <strain evidence="10">TB1705</strain>
        <tissue evidence="10">Leaf</tissue>
    </source>
</reference>
<evidence type="ECO:0000256" key="3">
    <source>
        <dbReference type="ARBA" id="ARBA00022692"/>
    </source>
</evidence>
<keyword evidence="11" id="KW-1185">Reference proteome</keyword>
<feature type="transmembrane region" description="Helical" evidence="9">
    <location>
        <begin position="36"/>
        <end position="57"/>
    </location>
</feature>